<protein>
    <submittedName>
        <fullName evidence="1">Uncharacterized protein</fullName>
    </submittedName>
</protein>
<name>A0ABX9XEN8_9PSED</name>
<sequence length="92" mass="10129">MSKATELLRAAATPEDLVTDDELNKAWGNANFGGMEKREVIRVGTLKCLVGYHQGFTSKTICTELGLINAKYKVTPKGRAYLYLSCRNGCNL</sequence>
<gene>
    <name evidence="1" type="ORF">EF096_15815</name>
</gene>
<accession>A0ABX9XEN8</accession>
<organism evidence="1 2">
    <name type="scientific">Pseudomonas neustonica</name>
    <dbReference type="NCBI Taxonomy" id="2487346"/>
    <lineage>
        <taxon>Bacteria</taxon>
        <taxon>Pseudomonadati</taxon>
        <taxon>Pseudomonadota</taxon>
        <taxon>Gammaproteobacteria</taxon>
        <taxon>Pseudomonadales</taxon>
        <taxon>Pseudomonadaceae</taxon>
        <taxon>Pseudomonas</taxon>
    </lineage>
</organism>
<dbReference type="Proteomes" id="UP000275199">
    <property type="component" value="Unassembled WGS sequence"/>
</dbReference>
<comment type="caution">
    <text evidence="1">The sequence shown here is derived from an EMBL/GenBank/DDBJ whole genome shotgun (WGS) entry which is preliminary data.</text>
</comment>
<proteinExistence type="predicted"/>
<dbReference type="EMBL" id="RKKU01000024">
    <property type="protein sequence ID" value="ROZ82125.1"/>
    <property type="molecule type" value="Genomic_DNA"/>
</dbReference>
<evidence type="ECO:0000313" key="1">
    <source>
        <dbReference type="EMBL" id="ROZ82125.1"/>
    </source>
</evidence>
<keyword evidence="2" id="KW-1185">Reference proteome</keyword>
<dbReference type="RefSeq" id="WP_123890757.1">
    <property type="nucleotide sequence ID" value="NZ_RKKU01000024.1"/>
</dbReference>
<reference evidence="1 2" key="1">
    <citation type="submission" date="2018-11" db="EMBL/GenBank/DDBJ databases">
        <authorList>
            <person name="Jang G.I."/>
            <person name="Hwang C.Y."/>
        </authorList>
    </citation>
    <scope>NUCLEOTIDE SEQUENCE [LARGE SCALE GENOMIC DNA]</scope>
    <source>
        <strain evidence="1 2">SSM26</strain>
    </source>
</reference>
<evidence type="ECO:0000313" key="2">
    <source>
        <dbReference type="Proteomes" id="UP000275199"/>
    </source>
</evidence>